<keyword evidence="5" id="KW-1133">Transmembrane helix</keyword>
<feature type="transmembrane region" description="Helical" evidence="5">
    <location>
        <begin position="405"/>
        <end position="424"/>
    </location>
</feature>
<keyword evidence="9" id="KW-1185">Reference proteome</keyword>
<dbReference type="PROSITE" id="PS51884">
    <property type="entry name" value="CHAPLIN"/>
    <property type="match status" value="2"/>
</dbReference>
<keyword evidence="1" id="KW-0134">Cell wall</keyword>
<evidence type="ECO:0000259" key="7">
    <source>
        <dbReference type="PROSITE" id="PS51884"/>
    </source>
</evidence>
<feature type="chain" id="PRO_5046472645" evidence="6">
    <location>
        <begin position="29"/>
        <end position="431"/>
    </location>
</feature>
<dbReference type="NCBIfam" id="TIGR01167">
    <property type="entry name" value="LPXTG_anchor"/>
    <property type="match status" value="1"/>
</dbReference>
<comment type="caution">
    <text evidence="8">The sequence shown here is derived from an EMBL/GenBank/DDBJ whole genome shotgun (WGS) entry which is preliminary data.</text>
</comment>
<feature type="domain" description="Chaplin" evidence="7">
    <location>
        <begin position="197"/>
        <end position="237"/>
    </location>
</feature>
<keyword evidence="1" id="KW-0964">Secreted</keyword>
<dbReference type="EMBL" id="JAWJYN010000001">
    <property type="protein sequence ID" value="MDZ8160729.1"/>
    <property type="molecule type" value="Genomic_DNA"/>
</dbReference>
<keyword evidence="6" id="KW-0732">Signal</keyword>
<feature type="compositionally biased region" description="Low complexity" evidence="4">
    <location>
        <begin position="80"/>
        <end position="92"/>
    </location>
</feature>
<sequence length="431" mass="40223">MHTIVKRALWGAVIGGGISLLGAGVAQAADTSGEDGLLSGTQAIVDVDAPITVSGNAISVLGDSHSEGADTQAPAPAPAPEASTSGSDGAASGSQAIITVEVPITMSGNAVSVAGDSHSDGAHTSSGGSSESAPEASTSGDDSVAGGTQGVVSVEAPVTVSGNAISVLGDSESTDASTGTTGNGNGGNDTAANTSGDDSVAGGTQVVAPVEAPVTVGGNAISLIGDSQSTDATTGNGGGHGSETNGTTNGDDSLLGGTQVIASIEAPVTVGGNAISLIGDSESTDATTGNGGGSNGGDSITGGSDSILGGTQVLLPIELPITIGGNAISVIGDSETTSPTTPGTPGDPTDPTDPTDPGTPIDPGTPAGPTTPSTPVTAASSGSPVTAMPAAAGTTAVLAATGGHVAGWAAGLGLLVLLAGLVLARRRASIG</sequence>
<feature type="region of interest" description="Disordered" evidence="4">
    <location>
        <begin position="110"/>
        <end position="148"/>
    </location>
</feature>
<evidence type="ECO:0000313" key="9">
    <source>
        <dbReference type="Proteomes" id="UP001291912"/>
    </source>
</evidence>
<feature type="compositionally biased region" description="Low complexity" evidence="4">
    <location>
        <begin position="355"/>
        <end position="387"/>
    </location>
</feature>
<name>A0ABU5N3T2_9MICO</name>
<evidence type="ECO:0000256" key="5">
    <source>
        <dbReference type="SAM" id="Phobius"/>
    </source>
</evidence>
<dbReference type="RefSeq" id="WP_194423418.1">
    <property type="nucleotide sequence ID" value="NZ_BAAAPT010000001.1"/>
</dbReference>
<keyword evidence="5" id="KW-0472">Membrane</keyword>
<proteinExistence type="predicted"/>
<evidence type="ECO:0000256" key="2">
    <source>
        <dbReference type="ARBA" id="ARBA00022889"/>
    </source>
</evidence>
<keyword evidence="5" id="KW-0812">Transmembrane</keyword>
<evidence type="ECO:0000256" key="3">
    <source>
        <dbReference type="ARBA" id="ARBA00023087"/>
    </source>
</evidence>
<evidence type="ECO:0000256" key="6">
    <source>
        <dbReference type="SAM" id="SignalP"/>
    </source>
</evidence>
<feature type="region of interest" description="Disordered" evidence="4">
    <location>
        <begin position="62"/>
        <end position="92"/>
    </location>
</feature>
<reference evidence="8 9" key="1">
    <citation type="submission" date="2023-10" db="EMBL/GenBank/DDBJ databases">
        <title>Microbacterium xanthum sp. nov., isolated from seaweed.</title>
        <authorList>
            <person name="Lee S.D."/>
        </authorList>
    </citation>
    <scope>NUCLEOTIDE SEQUENCE [LARGE SCALE GENOMIC DNA]</scope>
    <source>
        <strain evidence="8 9">KCTC 19124</strain>
    </source>
</reference>
<feature type="region of interest" description="Disordered" evidence="4">
    <location>
        <begin position="169"/>
        <end position="202"/>
    </location>
</feature>
<feature type="signal peptide" evidence="6">
    <location>
        <begin position="1"/>
        <end position="28"/>
    </location>
</feature>
<feature type="region of interest" description="Disordered" evidence="4">
    <location>
        <begin position="281"/>
        <end position="304"/>
    </location>
</feature>
<feature type="region of interest" description="Disordered" evidence="4">
    <location>
        <begin position="330"/>
        <end position="387"/>
    </location>
</feature>
<keyword evidence="3" id="KW-0034">Amyloid</keyword>
<feature type="domain" description="Chaplin" evidence="7">
    <location>
        <begin position="34"/>
        <end position="74"/>
    </location>
</feature>
<feature type="compositionally biased region" description="Low complexity" evidence="4">
    <location>
        <begin position="333"/>
        <end position="349"/>
    </location>
</feature>
<dbReference type="Proteomes" id="UP001291912">
    <property type="component" value="Unassembled WGS sequence"/>
</dbReference>
<protein>
    <submittedName>
        <fullName evidence="8">LPXTG cell wall anchor domain-containing protein</fullName>
    </submittedName>
</protein>
<accession>A0ABU5N3T2</accession>
<evidence type="ECO:0000256" key="1">
    <source>
        <dbReference type="ARBA" id="ARBA00022512"/>
    </source>
</evidence>
<evidence type="ECO:0000313" key="8">
    <source>
        <dbReference type="EMBL" id="MDZ8160729.1"/>
    </source>
</evidence>
<feature type="compositionally biased region" description="Low complexity" evidence="4">
    <location>
        <begin position="124"/>
        <end position="139"/>
    </location>
</feature>
<feature type="compositionally biased region" description="Gly residues" evidence="4">
    <location>
        <begin position="289"/>
        <end position="300"/>
    </location>
</feature>
<gene>
    <name evidence="8" type="ORF">R2Q92_02710</name>
</gene>
<evidence type="ECO:0000256" key="4">
    <source>
        <dbReference type="SAM" id="MobiDB-lite"/>
    </source>
</evidence>
<keyword evidence="2" id="KW-0130">Cell adhesion</keyword>
<feature type="region of interest" description="Disordered" evidence="4">
    <location>
        <begin position="221"/>
        <end position="254"/>
    </location>
</feature>
<dbReference type="InterPro" id="IPR005528">
    <property type="entry name" value="ChpA-H"/>
</dbReference>
<organism evidence="8 9">
    <name type="scientific">Microbacterium aquimaris</name>
    <dbReference type="NCBI Taxonomy" id="459816"/>
    <lineage>
        <taxon>Bacteria</taxon>
        <taxon>Bacillati</taxon>
        <taxon>Actinomycetota</taxon>
        <taxon>Actinomycetes</taxon>
        <taxon>Micrococcales</taxon>
        <taxon>Microbacteriaceae</taxon>
        <taxon>Microbacterium</taxon>
    </lineage>
</organism>